<dbReference type="Proteomes" id="UP000184291">
    <property type="component" value="Unassembled WGS sequence"/>
</dbReference>
<proteinExistence type="predicted"/>
<evidence type="ECO:0000313" key="2">
    <source>
        <dbReference type="EMBL" id="SHE23999.1"/>
    </source>
</evidence>
<accession>A0A1M4RVP6</accession>
<keyword evidence="3" id="KW-1185">Reference proteome</keyword>
<organism evidence="2 3">
    <name type="scientific">Actinomyces glycerinitolerans</name>
    <dbReference type="NCBI Taxonomy" id="1892869"/>
    <lineage>
        <taxon>Bacteria</taxon>
        <taxon>Bacillati</taxon>
        <taxon>Actinomycetota</taxon>
        <taxon>Actinomycetes</taxon>
        <taxon>Actinomycetales</taxon>
        <taxon>Actinomycetaceae</taxon>
        <taxon>Actinomyces</taxon>
    </lineage>
</organism>
<evidence type="ECO:0000313" key="3">
    <source>
        <dbReference type="Proteomes" id="UP000184291"/>
    </source>
</evidence>
<dbReference type="STRING" id="1892869.ACGLYG10_0197"/>
<protein>
    <submittedName>
        <fullName evidence="2">Uncharacterized protein</fullName>
    </submittedName>
</protein>
<evidence type="ECO:0000256" key="1">
    <source>
        <dbReference type="SAM" id="MobiDB-lite"/>
    </source>
</evidence>
<dbReference type="AlphaFoldDB" id="A0A1M4RVP6"/>
<feature type="region of interest" description="Disordered" evidence="1">
    <location>
        <begin position="80"/>
        <end position="107"/>
    </location>
</feature>
<name>A0A1M4RVP6_9ACTO</name>
<gene>
    <name evidence="2" type="ORF">ACGLYG10_0197</name>
</gene>
<dbReference type="EMBL" id="FQTT01000001">
    <property type="protein sequence ID" value="SHE23999.1"/>
    <property type="molecule type" value="Genomic_DNA"/>
</dbReference>
<reference evidence="3" key="1">
    <citation type="submission" date="2016-09" db="EMBL/GenBank/DDBJ databases">
        <authorList>
            <person name="Strepis N."/>
        </authorList>
    </citation>
    <scope>NUCLEOTIDE SEQUENCE [LARGE SCALE GENOMIC DNA]</scope>
</reference>
<sequence length="130" mass="14546">MLAFMTDSTPVDPHTDLRTADRMFRQALAARAESAEVQGLKQEIEEYRALVTMLSAGIRLRDQLLQEQATRVREETLRADRAQDELQAATSSEASTARKGHPVLGRLSRRVAMPIRGTRRIIGTMAGKNR</sequence>